<dbReference type="EMBL" id="LRTT01000001">
    <property type="protein sequence ID" value="RFD77769.1"/>
    <property type="molecule type" value="Genomic_DNA"/>
</dbReference>
<evidence type="ECO:0000313" key="2">
    <source>
        <dbReference type="Proteomes" id="UP000258533"/>
    </source>
</evidence>
<accession>A0A3E1IXT8</accession>
<dbReference type="AlphaFoldDB" id="A0A3E1IXT8"/>
<proteinExistence type="predicted"/>
<reference evidence="1 2" key="1">
    <citation type="submission" date="2016-02" db="EMBL/GenBank/DDBJ databases">
        <title>Gardnerella vaginalis Subgroups Defined by cpn60 Sequencing and Sialidase Activity in Isolates from Canada, Belgium and Kenya.</title>
        <authorList>
            <person name="Schellenberg J."/>
            <person name="Paramel Jayaprakash T."/>
            <person name="Withana Gamage N."/>
            <person name="Patterson M.H."/>
            <person name="Vaneechoutte M."/>
            <person name="Hill J.E."/>
        </authorList>
    </citation>
    <scope>NUCLEOTIDE SEQUENCE [LARGE SCALE GENOMIC DNA]</scope>
    <source>
        <strain evidence="1 2">N144</strain>
    </source>
</reference>
<dbReference type="RefSeq" id="WP_016798148.1">
    <property type="nucleotide sequence ID" value="NZ_JBKFWW010000001.1"/>
</dbReference>
<organism evidence="1 2">
    <name type="scientific">Gardnerella vaginalis</name>
    <dbReference type="NCBI Taxonomy" id="2702"/>
    <lineage>
        <taxon>Bacteria</taxon>
        <taxon>Bacillati</taxon>
        <taxon>Actinomycetota</taxon>
        <taxon>Actinomycetes</taxon>
        <taxon>Bifidobacteriales</taxon>
        <taxon>Bifidobacteriaceae</taxon>
        <taxon>Gardnerella</taxon>
    </lineage>
</organism>
<comment type="caution">
    <text evidence="1">The sequence shown here is derived from an EMBL/GenBank/DDBJ whole genome shotgun (WGS) entry which is preliminary data.</text>
</comment>
<name>A0A3E1IXT8_GARVA</name>
<evidence type="ECO:0000313" key="1">
    <source>
        <dbReference type="EMBL" id="RFD77769.1"/>
    </source>
</evidence>
<dbReference type="Proteomes" id="UP000258533">
    <property type="component" value="Unassembled WGS sequence"/>
</dbReference>
<gene>
    <name evidence="1" type="ORF">AXE73_04100</name>
</gene>
<protein>
    <submittedName>
        <fullName evidence="1">Uncharacterized protein</fullName>
    </submittedName>
</protein>
<sequence length="82" mass="9312">MTYLAKAALFCDHCKAKVECAPEAEPTLGFDLREDSPLKGWINVGFSHHLCANCAKVYCAKRAELERELKEEYLNDTNEFTL</sequence>